<sequence>MDILLDVKDLRVDLPTEHGLLHAVRGIDFQVRRGEMLCLVGESGCGKSMTSLALMGLLPRRAQRSAAHIRFDGIDLQQLPERKMADLRGQRMAMIFQDPMTSLNPSYTLGNQLCEALLQHRHVSYTEARDRAIYLLHRTGIKNAEDRMRQYPHQLSGGLRQRVMIAMALMCEPDLIIADEPTTALDVTIQAQILRMIRELQQEFGSAVVFITHDLGVVARIADRVAVMYAGEIVETAPVVQLFAHPSHPYTRGLLNCIPVRGKTPPGSRLAAIPGVVPSLVGQVQGCAFRNRCPQAHDACEEIPPNVVIDGGHYARCNNVHLHGAEVAA</sequence>
<dbReference type="InterPro" id="IPR027417">
    <property type="entry name" value="P-loop_NTPase"/>
</dbReference>
<keyword evidence="5" id="KW-0547">Nucleotide-binding</keyword>
<keyword evidence="7" id="KW-0472">Membrane</keyword>
<evidence type="ECO:0000256" key="3">
    <source>
        <dbReference type="ARBA" id="ARBA00022448"/>
    </source>
</evidence>
<dbReference type="PANTHER" id="PTHR43297">
    <property type="entry name" value="OLIGOPEPTIDE TRANSPORT ATP-BINDING PROTEIN APPD"/>
    <property type="match status" value="1"/>
</dbReference>
<dbReference type="InterPro" id="IPR050388">
    <property type="entry name" value="ABC_Ni/Peptide_Import"/>
</dbReference>
<accession>A0A127QJU2</accession>
<dbReference type="SUPFAM" id="SSF52540">
    <property type="entry name" value="P-loop containing nucleoside triphosphate hydrolases"/>
    <property type="match status" value="1"/>
</dbReference>
<keyword evidence="10" id="KW-1185">Reference proteome</keyword>
<dbReference type="InterPro" id="IPR013563">
    <property type="entry name" value="Oligopep_ABC_C"/>
</dbReference>
<comment type="subcellular location">
    <subcellularLocation>
        <location evidence="1">Cell inner membrane</location>
        <topology evidence="1">Peripheral membrane protein</topology>
    </subcellularLocation>
</comment>
<feature type="domain" description="ABC transporter" evidence="8">
    <location>
        <begin position="5"/>
        <end position="255"/>
    </location>
</feature>
<dbReference type="GO" id="GO:0055085">
    <property type="term" value="P:transmembrane transport"/>
    <property type="evidence" value="ECO:0007669"/>
    <property type="project" value="UniProtKB-ARBA"/>
</dbReference>
<comment type="similarity">
    <text evidence="2">Belongs to the ABC transporter superfamily.</text>
</comment>
<dbReference type="GO" id="GO:0016887">
    <property type="term" value="F:ATP hydrolysis activity"/>
    <property type="evidence" value="ECO:0007669"/>
    <property type="project" value="InterPro"/>
</dbReference>
<evidence type="ECO:0000256" key="7">
    <source>
        <dbReference type="ARBA" id="ARBA00023136"/>
    </source>
</evidence>
<evidence type="ECO:0000256" key="1">
    <source>
        <dbReference type="ARBA" id="ARBA00004417"/>
    </source>
</evidence>
<dbReference type="PATRIC" id="fig|279058.18.peg.2274"/>
<evidence type="ECO:0000313" key="10">
    <source>
        <dbReference type="Proteomes" id="UP000071778"/>
    </source>
</evidence>
<dbReference type="FunFam" id="3.40.50.300:FF:000016">
    <property type="entry name" value="Oligopeptide ABC transporter ATP-binding component"/>
    <property type="match status" value="1"/>
</dbReference>
<dbReference type="InterPro" id="IPR003593">
    <property type="entry name" value="AAA+_ATPase"/>
</dbReference>
<dbReference type="AlphaFoldDB" id="A0A127QJU2"/>
<gene>
    <name evidence="9" type="ORF">CAter282_2305</name>
</gene>
<keyword evidence="3" id="KW-0813">Transport</keyword>
<evidence type="ECO:0000256" key="6">
    <source>
        <dbReference type="ARBA" id="ARBA00022840"/>
    </source>
</evidence>
<dbReference type="RefSeq" id="WP_061533435.1">
    <property type="nucleotide sequence ID" value="NZ_CP013233.1"/>
</dbReference>
<dbReference type="CDD" id="cd03257">
    <property type="entry name" value="ABC_NikE_OppD_transporters"/>
    <property type="match status" value="1"/>
</dbReference>
<dbReference type="EMBL" id="CP013235">
    <property type="protein sequence ID" value="AMP10055.1"/>
    <property type="molecule type" value="Genomic_DNA"/>
</dbReference>
<dbReference type="GO" id="GO:0005886">
    <property type="term" value="C:plasma membrane"/>
    <property type="evidence" value="ECO:0007669"/>
    <property type="project" value="UniProtKB-SubCell"/>
</dbReference>
<evidence type="ECO:0000259" key="8">
    <source>
        <dbReference type="PROSITE" id="PS50893"/>
    </source>
</evidence>
<dbReference type="PANTHER" id="PTHR43297:SF2">
    <property type="entry name" value="DIPEPTIDE TRANSPORT ATP-BINDING PROTEIN DPPD"/>
    <property type="match status" value="1"/>
</dbReference>
<evidence type="ECO:0000256" key="4">
    <source>
        <dbReference type="ARBA" id="ARBA00022475"/>
    </source>
</evidence>
<dbReference type="PROSITE" id="PS50893">
    <property type="entry name" value="ABC_TRANSPORTER_2"/>
    <property type="match status" value="1"/>
</dbReference>
<dbReference type="Pfam" id="PF00005">
    <property type="entry name" value="ABC_tran"/>
    <property type="match status" value="1"/>
</dbReference>
<keyword evidence="4" id="KW-1003">Cell membrane</keyword>
<dbReference type="NCBIfam" id="TIGR01727">
    <property type="entry name" value="oligo_HPY"/>
    <property type="match status" value="1"/>
</dbReference>
<keyword evidence="6 9" id="KW-0067">ATP-binding</keyword>
<evidence type="ECO:0000256" key="5">
    <source>
        <dbReference type="ARBA" id="ARBA00022741"/>
    </source>
</evidence>
<evidence type="ECO:0000313" key="9">
    <source>
        <dbReference type="EMBL" id="AMP10055.1"/>
    </source>
</evidence>
<dbReference type="GO" id="GO:0005524">
    <property type="term" value="F:ATP binding"/>
    <property type="evidence" value="ECO:0007669"/>
    <property type="project" value="UniProtKB-KW"/>
</dbReference>
<proteinExistence type="inferred from homology"/>
<dbReference type="InterPro" id="IPR003439">
    <property type="entry name" value="ABC_transporter-like_ATP-bd"/>
</dbReference>
<organism evidence="9 10">
    <name type="scientific">Collimonas arenae</name>
    <dbReference type="NCBI Taxonomy" id="279058"/>
    <lineage>
        <taxon>Bacteria</taxon>
        <taxon>Pseudomonadati</taxon>
        <taxon>Pseudomonadota</taxon>
        <taxon>Betaproteobacteria</taxon>
        <taxon>Burkholderiales</taxon>
        <taxon>Oxalobacteraceae</taxon>
        <taxon>Collimonas</taxon>
    </lineage>
</organism>
<dbReference type="Pfam" id="PF08352">
    <property type="entry name" value="oligo_HPY"/>
    <property type="match status" value="1"/>
</dbReference>
<dbReference type="GO" id="GO:0015833">
    <property type="term" value="P:peptide transport"/>
    <property type="evidence" value="ECO:0007669"/>
    <property type="project" value="InterPro"/>
</dbReference>
<name>A0A127QJU2_9BURK</name>
<dbReference type="SMART" id="SM00382">
    <property type="entry name" value="AAA"/>
    <property type="match status" value="1"/>
</dbReference>
<dbReference type="OrthoDB" id="9802772at2"/>
<protein>
    <submittedName>
        <fullName evidence="9">Oligopeptide/dipeptide ABC transporter, ATP-binding, C-terminal domain protein</fullName>
    </submittedName>
</protein>
<dbReference type="Gene3D" id="3.40.50.300">
    <property type="entry name" value="P-loop containing nucleotide triphosphate hydrolases"/>
    <property type="match status" value="1"/>
</dbReference>
<evidence type="ECO:0000256" key="2">
    <source>
        <dbReference type="ARBA" id="ARBA00005417"/>
    </source>
</evidence>
<reference evidence="9 10" key="1">
    <citation type="submission" date="2015-11" db="EMBL/GenBank/DDBJ databases">
        <title>Exploring the genomic traits of fungus-feeding bacterial genus Collimonas.</title>
        <authorList>
            <person name="Song C."/>
            <person name="Schmidt R."/>
            <person name="de Jager V."/>
            <person name="Krzyzanowska D."/>
            <person name="Jongedijk E."/>
            <person name="Cankar K."/>
            <person name="Beekwilder J."/>
            <person name="van Veen A."/>
            <person name="de Boer W."/>
            <person name="van Veen J.A."/>
            <person name="Garbeva P."/>
        </authorList>
    </citation>
    <scope>NUCLEOTIDE SEQUENCE [LARGE SCALE GENOMIC DNA]</scope>
    <source>
        <strain evidence="9 10">Ter282</strain>
    </source>
</reference>
<dbReference type="Proteomes" id="UP000071778">
    <property type="component" value="Chromosome"/>
</dbReference>